<dbReference type="PANTHER" id="PTHR35814">
    <property type="match status" value="1"/>
</dbReference>
<protein>
    <submittedName>
        <fullName evidence="6">MAPEG family protein</fullName>
    </submittedName>
</protein>
<feature type="transmembrane region" description="Helical" evidence="5">
    <location>
        <begin position="105"/>
        <end position="130"/>
    </location>
</feature>
<dbReference type="PANTHER" id="PTHR35814:SF1">
    <property type="entry name" value="GLUTATHIONE S-TRANSFERASE-RELATED"/>
    <property type="match status" value="1"/>
</dbReference>
<sequence>MAIVSVYAALLALLFIALSINVIRVRRATQTALGDAGDARLLRAMRVHANFAEYVPLALILLYAAAGLGAAAIWLHLLGALLLAGRLSHAWGVSRTPENLTFRMVGMVATFFVLAATALTLLVLALGGAIT</sequence>
<keyword evidence="3 5" id="KW-1133">Transmembrane helix</keyword>
<organism evidence="6 7">
    <name type="scientific">Spectribacter acetivorans</name>
    <dbReference type="NCBI Taxonomy" id="3075603"/>
    <lineage>
        <taxon>Bacteria</taxon>
        <taxon>Pseudomonadati</taxon>
        <taxon>Pseudomonadota</taxon>
        <taxon>Gammaproteobacteria</taxon>
        <taxon>Salinisphaerales</taxon>
        <taxon>Salinisphaeraceae</taxon>
        <taxon>Spectribacter</taxon>
    </lineage>
</organism>
<evidence type="ECO:0000256" key="5">
    <source>
        <dbReference type="SAM" id="Phobius"/>
    </source>
</evidence>
<proteinExistence type="predicted"/>
<reference evidence="6 7" key="1">
    <citation type="submission" date="2023-09" db="EMBL/GenBank/DDBJ databases">
        <authorList>
            <person name="Rey-Velasco X."/>
        </authorList>
    </citation>
    <scope>NUCLEOTIDE SEQUENCE [LARGE SCALE GENOMIC DNA]</scope>
    <source>
        <strain evidence="6 7">P385</strain>
    </source>
</reference>
<dbReference type="RefSeq" id="WP_311656585.1">
    <property type="nucleotide sequence ID" value="NZ_JAVRHY010000001.1"/>
</dbReference>
<comment type="caution">
    <text evidence="6">The sequence shown here is derived from an EMBL/GenBank/DDBJ whole genome shotgun (WGS) entry which is preliminary data.</text>
</comment>
<name>A0ABU3B6U2_9GAMM</name>
<gene>
    <name evidence="6" type="ORF">RM531_00905</name>
</gene>
<dbReference type="Proteomes" id="UP001259982">
    <property type="component" value="Unassembled WGS sequence"/>
</dbReference>
<evidence type="ECO:0000256" key="2">
    <source>
        <dbReference type="ARBA" id="ARBA00022692"/>
    </source>
</evidence>
<keyword evidence="2 5" id="KW-0812">Transmembrane</keyword>
<accession>A0ABU3B6U2</accession>
<evidence type="ECO:0000256" key="4">
    <source>
        <dbReference type="ARBA" id="ARBA00023136"/>
    </source>
</evidence>
<dbReference type="InterPro" id="IPR023352">
    <property type="entry name" value="MAPEG-like_dom_sf"/>
</dbReference>
<dbReference type="SUPFAM" id="SSF161084">
    <property type="entry name" value="MAPEG domain-like"/>
    <property type="match status" value="1"/>
</dbReference>
<evidence type="ECO:0000256" key="3">
    <source>
        <dbReference type="ARBA" id="ARBA00022989"/>
    </source>
</evidence>
<keyword evidence="4 5" id="KW-0472">Membrane</keyword>
<dbReference type="EMBL" id="JAVRHY010000001">
    <property type="protein sequence ID" value="MDT0617023.1"/>
    <property type="molecule type" value="Genomic_DNA"/>
</dbReference>
<evidence type="ECO:0000256" key="1">
    <source>
        <dbReference type="ARBA" id="ARBA00004370"/>
    </source>
</evidence>
<dbReference type="Gene3D" id="1.20.120.550">
    <property type="entry name" value="Membrane associated eicosanoid/glutathione metabolism-like domain"/>
    <property type="match status" value="1"/>
</dbReference>
<evidence type="ECO:0000313" key="7">
    <source>
        <dbReference type="Proteomes" id="UP001259982"/>
    </source>
</evidence>
<comment type="subcellular location">
    <subcellularLocation>
        <location evidence="1">Membrane</location>
    </subcellularLocation>
</comment>
<feature type="transmembrane region" description="Helical" evidence="5">
    <location>
        <begin position="60"/>
        <end position="84"/>
    </location>
</feature>
<dbReference type="InterPro" id="IPR001129">
    <property type="entry name" value="Membr-assoc_MAPEG"/>
</dbReference>
<dbReference type="Pfam" id="PF01124">
    <property type="entry name" value="MAPEG"/>
    <property type="match status" value="1"/>
</dbReference>
<evidence type="ECO:0000313" key="6">
    <source>
        <dbReference type="EMBL" id="MDT0617023.1"/>
    </source>
</evidence>
<keyword evidence="7" id="KW-1185">Reference proteome</keyword>